<protein>
    <submittedName>
        <fullName evidence="1">Uncharacterized protein</fullName>
    </submittedName>
</protein>
<reference evidence="1" key="1">
    <citation type="submission" date="2021-05" db="EMBL/GenBank/DDBJ databases">
        <authorList>
            <person name="Scholz U."/>
            <person name="Mascher M."/>
            <person name="Fiebig A."/>
        </authorList>
    </citation>
    <scope>NUCLEOTIDE SEQUENCE [LARGE SCALE GENOMIC DNA]</scope>
</reference>
<proteinExistence type="predicted"/>
<dbReference type="Proteomes" id="UP001732700">
    <property type="component" value="Chromosome 4D"/>
</dbReference>
<evidence type="ECO:0000313" key="2">
    <source>
        <dbReference type="Proteomes" id="UP001732700"/>
    </source>
</evidence>
<keyword evidence="2" id="KW-1185">Reference proteome</keyword>
<dbReference type="EnsemblPlants" id="AVESA.00010b.r2.4DG0742330.1">
    <property type="protein sequence ID" value="AVESA.00010b.r2.4DG0742330.1.CDS.1"/>
    <property type="gene ID" value="AVESA.00010b.r2.4DG0742330"/>
</dbReference>
<reference evidence="1" key="2">
    <citation type="submission" date="2025-09" db="UniProtKB">
        <authorList>
            <consortium name="EnsemblPlants"/>
        </authorList>
    </citation>
    <scope>IDENTIFICATION</scope>
</reference>
<name>A0ACD5X565_AVESA</name>
<evidence type="ECO:0000313" key="1">
    <source>
        <dbReference type="EnsemblPlants" id="AVESA.00010b.r2.4DG0742330.1.CDS.1"/>
    </source>
</evidence>
<sequence length="420" mass="47105">MPCRRSPGLHPQIPASGDDVGTTRHVRRRRGKSPAAPESLPFNEYMLREILLRLPPQPSSLLRASAVCKHWRGLVTNPRFLRRFRAHKRKPPLLGVFVTRAPGIKFRSILGPPDRIPPERFDLRRQTCCRTWTVLLGCRHGRVLHLDYKRHKVIVCDPVTGEHHHVDAPPVFRGSHIDGAVLCAATDQGHLHGSCHSSPFKVVLICLIRNEEFKPIACVYSSETGVWGNIIAAADRCWLHDSNPGLLIGNILYWSSRSVRTDSYIVDMDFTEHILDFDLDRQSLAVTKGPACLNGSLVHQIIQAEDGAVGLLIYLHGRFEVWQRKVNCHGGTAWLLQKTFQVHTVLGLPSQIGSATEMEILGYDEDNGALFLLVSSNVYMVQLMSMQFRKLDGCLHASKCHPFTSFYAPGDCSSLVLVLR</sequence>
<organism evidence="1 2">
    <name type="scientific">Avena sativa</name>
    <name type="common">Oat</name>
    <dbReference type="NCBI Taxonomy" id="4498"/>
    <lineage>
        <taxon>Eukaryota</taxon>
        <taxon>Viridiplantae</taxon>
        <taxon>Streptophyta</taxon>
        <taxon>Embryophyta</taxon>
        <taxon>Tracheophyta</taxon>
        <taxon>Spermatophyta</taxon>
        <taxon>Magnoliopsida</taxon>
        <taxon>Liliopsida</taxon>
        <taxon>Poales</taxon>
        <taxon>Poaceae</taxon>
        <taxon>BOP clade</taxon>
        <taxon>Pooideae</taxon>
        <taxon>Poodae</taxon>
        <taxon>Poeae</taxon>
        <taxon>Poeae Chloroplast Group 1 (Aveneae type)</taxon>
        <taxon>Aveninae</taxon>
        <taxon>Avena</taxon>
    </lineage>
</organism>
<accession>A0ACD5X565</accession>